<dbReference type="GeneTree" id="ENSGT00730000110871"/>
<feature type="domain" description="Pericentrin/AKAP-450 centrosomal targeting" evidence="8">
    <location>
        <begin position="1531"/>
        <end position="1612"/>
    </location>
</feature>
<dbReference type="PANTHER" id="PTHR44981">
    <property type="entry name" value="PERICENTRIN-LIKE PROTEIN, ISOFORM F"/>
    <property type="match status" value="1"/>
</dbReference>
<dbReference type="Proteomes" id="UP000694580">
    <property type="component" value="Unplaced"/>
</dbReference>
<keyword evidence="3" id="KW-0597">Phosphoprotein</keyword>
<evidence type="ECO:0000256" key="1">
    <source>
        <dbReference type="ARBA" id="ARBA00004300"/>
    </source>
</evidence>
<feature type="compositionally biased region" description="Basic and acidic residues" evidence="7">
    <location>
        <begin position="729"/>
        <end position="749"/>
    </location>
</feature>
<feature type="compositionally biased region" description="Basic and acidic residues" evidence="7">
    <location>
        <begin position="766"/>
        <end position="785"/>
    </location>
</feature>
<gene>
    <name evidence="9" type="primary">AKAP9</name>
</gene>
<dbReference type="GO" id="GO:0060090">
    <property type="term" value="F:molecular adaptor activity"/>
    <property type="evidence" value="ECO:0007669"/>
    <property type="project" value="InterPro"/>
</dbReference>
<dbReference type="InterPro" id="IPR019528">
    <property type="entry name" value="PACT_domain"/>
</dbReference>
<evidence type="ECO:0000259" key="8">
    <source>
        <dbReference type="Pfam" id="PF10495"/>
    </source>
</evidence>
<name>A0AAY4C0H3_9TELE</name>
<reference evidence="9" key="1">
    <citation type="submission" date="2025-08" db="UniProtKB">
        <authorList>
            <consortium name="Ensembl"/>
        </authorList>
    </citation>
    <scope>IDENTIFICATION</scope>
</reference>
<evidence type="ECO:0000256" key="2">
    <source>
        <dbReference type="ARBA" id="ARBA00022490"/>
    </source>
</evidence>
<proteinExistence type="predicted"/>
<keyword evidence="2" id="KW-0963">Cytoplasm</keyword>
<dbReference type="Ensembl" id="ENSDCDT00010032923.1">
    <property type="protein sequence ID" value="ENSDCDP00010026593.1"/>
    <property type="gene ID" value="ENSDCDG00010016846.1"/>
</dbReference>
<evidence type="ECO:0000313" key="9">
    <source>
        <dbReference type="Ensembl" id="ENSDCDP00010026593.1"/>
    </source>
</evidence>
<feature type="coiled-coil region" evidence="6">
    <location>
        <begin position="280"/>
        <end position="328"/>
    </location>
</feature>
<evidence type="ECO:0000256" key="7">
    <source>
        <dbReference type="SAM" id="MobiDB-lite"/>
    </source>
</evidence>
<feature type="region of interest" description="Disordered" evidence="7">
    <location>
        <begin position="946"/>
        <end position="981"/>
    </location>
</feature>
<feature type="compositionally biased region" description="Polar residues" evidence="7">
    <location>
        <begin position="1147"/>
        <end position="1171"/>
    </location>
</feature>
<reference evidence="9" key="2">
    <citation type="submission" date="2025-09" db="UniProtKB">
        <authorList>
            <consortium name="Ensembl"/>
        </authorList>
    </citation>
    <scope>IDENTIFICATION</scope>
</reference>
<feature type="coiled-coil region" evidence="6">
    <location>
        <begin position="899"/>
        <end position="945"/>
    </location>
</feature>
<keyword evidence="10" id="KW-1185">Reference proteome</keyword>
<accession>A0AAY4C0H3</accession>
<dbReference type="GO" id="GO:0005813">
    <property type="term" value="C:centrosome"/>
    <property type="evidence" value="ECO:0007669"/>
    <property type="project" value="UniProtKB-SubCell"/>
</dbReference>
<organism evidence="9 10">
    <name type="scientific">Denticeps clupeoides</name>
    <name type="common">denticle herring</name>
    <dbReference type="NCBI Taxonomy" id="299321"/>
    <lineage>
        <taxon>Eukaryota</taxon>
        <taxon>Metazoa</taxon>
        <taxon>Chordata</taxon>
        <taxon>Craniata</taxon>
        <taxon>Vertebrata</taxon>
        <taxon>Euteleostomi</taxon>
        <taxon>Actinopterygii</taxon>
        <taxon>Neopterygii</taxon>
        <taxon>Teleostei</taxon>
        <taxon>Clupei</taxon>
        <taxon>Clupeiformes</taxon>
        <taxon>Denticipitoidei</taxon>
        <taxon>Denticipitidae</taxon>
        <taxon>Denticeps</taxon>
    </lineage>
</organism>
<evidence type="ECO:0000256" key="3">
    <source>
        <dbReference type="ARBA" id="ARBA00022553"/>
    </source>
</evidence>
<evidence type="ECO:0000256" key="4">
    <source>
        <dbReference type="ARBA" id="ARBA00023054"/>
    </source>
</evidence>
<dbReference type="PANTHER" id="PTHR44981:SF1">
    <property type="entry name" value="A-KINASE ANCHOR PROTEIN 9"/>
    <property type="match status" value="1"/>
</dbReference>
<evidence type="ECO:0000256" key="5">
    <source>
        <dbReference type="ARBA" id="ARBA00023212"/>
    </source>
</evidence>
<keyword evidence="4 6" id="KW-0175">Coiled coil</keyword>
<dbReference type="GO" id="GO:0007165">
    <property type="term" value="P:signal transduction"/>
    <property type="evidence" value="ECO:0007669"/>
    <property type="project" value="InterPro"/>
</dbReference>
<protein>
    <recommendedName>
        <fullName evidence="8">Pericentrin/AKAP-450 centrosomal targeting domain-containing protein</fullName>
    </recommendedName>
</protein>
<feature type="compositionally biased region" description="Basic and acidic residues" evidence="7">
    <location>
        <begin position="1650"/>
        <end position="1666"/>
    </location>
</feature>
<comment type="subcellular location">
    <subcellularLocation>
        <location evidence="1">Cytoplasm</location>
        <location evidence="1">Cytoskeleton</location>
        <location evidence="1">Microtubule organizing center</location>
        <location evidence="1">Centrosome</location>
    </subcellularLocation>
</comment>
<feature type="coiled-coil region" evidence="6">
    <location>
        <begin position="1183"/>
        <end position="1298"/>
    </location>
</feature>
<keyword evidence="5" id="KW-0206">Cytoskeleton</keyword>
<dbReference type="InterPro" id="IPR028745">
    <property type="entry name" value="AKAP9/Pericentrin"/>
</dbReference>
<feature type="region of interest" description="Disordered" evidence="7">
    <location>
        <begin position="1629"/>
        <end position="1673"/>
    </location>
</feature>
<evidence type="ECO:0000256" key="6">
    <source>
        <dbReference type="SAM" id="Coils"/>
    </source>
</evidence>
<feature type="coiled-coil region" evidence="6">
    <location>
        <begin position="985"/>
        <end position="1143"/>
    </location>
</feature>
<dbReference type="Pfam" id="PF10495">
    <property type="entry name" value="PACT_coil_coil"/>
    <property type="match status" value="1"/>
</dbReference>
<feature type="coiled-coil region" evidence="6">
    <location>
        <begin position="35"/>
        <end position="240"/>
    </location>
</feature>
<dbReference type="GO" id="GO:0005737">
    <property type="term" value="C:cytoplasm"/>
    <property type="evidence" value="ECO:0007669"/>
    <property type="project" value="UniProtKB-ARBA"/>
</dbReference>
<sequence>MCEHLKSELNIRCHIFCLCQVEETRQDAPMAAAESGMLEAQLQTEREALDRKEKEICNLEEQLEQFREELENKSEEVQQLHMQLEIQRKELEAKAGLLQVMEEKDREIALLKEQLTKLQHSEATPDNKVKLNTYTRRDRHRDMEEKSEQLRELESQVEYLRSEQQRLKHNSEEEVEQLHAVIEKLQQELTNIEHKQDNADLHREDFDELKQHLDEVTQELDTLKEEHGSLMERFECVREEGVYAEKVSSDLQEALSEKVAALLVAQAQVQALEQSASSQMEVLSQRVEQLQTCVEEKDSELSTCRLRVEQVQADATDLHHKVAELEDKLRENVAAALVSQAQLGAVQTQTKELQHGASVDEQGELTLVDLSMELKAHGLTTEERGVKHEVPTGKVGLLTEKLWELEEGLSSMQKDQELQKQLLSSSEEEVIEYERRLAVLMDLLNQMRTKPVLQRALFSADLYHELQQARDQAAAAEEELVSYRERSIKLAQEMQVRMLSSGSSCGNGESSLSELLQELQEARDVAASTKEELSCYQERSEKLQEELQIRDDSISQLPGDEQDPSVDHNTSLSELLQELQEARDVAASTEEELSCYQERSEKLQEELQIRDDSISQLQEELQKLRSALERPGDEQDPSVDGESSLSELLQELQEARDVAASTKEDQLQEELQKLRSYQEKIGQMQDLHAAEILDMEARHISESEGLRRDVQLLEDECKSLKAVIDKLRRSEAVSSRMEHPPGSQFRDDYASDSSSDWSQRTGYDLPHQHLDYRTTPEGARRDTDTDVLPDRIKSLLREVHQEGMQVLSLSELPFGEEPETNLQPPAQGWAKEREALMATVESLKTLIRKLETKTEAVSDWRVELLGAVRQVFQHERDVLRSALYSRLELLDTSDAVIHLNQLEQRLREQDALHREALGTLHTADRNSLLMEVQQLRVQLEHLQTETGVKETLSPRQQRDSPCSMEQGRAGNPQEPKTSSSDQLLLEDLKSELSQTKLELETTLKAQHKHLKELETLRTEVTQKVTEVDVLTDKLADEQRRVRELQHALEKEKCKSEKKDEGEREEIEDLKLALVEQQALVSELNSRLDQEKLESSQLRVEAQDEQRQQHGQLSRQQSLVAELRVQLETQHARALELQSALERERELSSQFRQKTASSSLTLTTGHSPESGGQVTGVGQAEQECSQVEEAVGSMETLLQSLQKQLEQKHTQVVQLLGEVEAQKLEAVQRLRQWEEERSTLTSRSAHDHHELGVAKAQLESLQHRLEGIQDQLKVEKERAERLEQERDGLQERVGELKDALHDETRGDRTRDWVLQQKSAEGLALNSSMASLHETPVTATTDPRQMDNVIQRLQLIAARIKNMTSGTSSSLPEAVLDREGLAWLQTNVDDVVSLLQQTPQMPSSHESAALLGGGSSSVLTDRLLRQNAELTGFVSRLTEEKNDLRNQLLKLEAELRHHRQRGLGSDSYVDRQELGLLSTEREAWARERSRLEKSLRQAETELSHLREEVRTSALREMGGPEPDNAALKRMYGKYLRAESFRKALIYQKKYLLLLLGGFQECEEATLALIARMGGHPTHTCLESITHRRRGFTRFRSAVRVSIALSRMRFLVRRWQKAASIGSITTTSVNRNGMAGEGRNESPYLHPSSAEMYGERRGTSRGRTGRDSPRSSLSVQHRYHSVAGDPGGLSPCSHLQNYDPDRALTDYISRLEALQRRLGSVQSGSSSYAQLHFGVRR</sequence>
<feature type="coiled-coil region" evidence="6">
    <location>
        <begin position="1432"/>
        <end position="1513"/>
    </location>
</feature>
<feature type="region of interest" description="Disordered" evidence="7">
    <location>
        <begin position="729"/>
        <end position="785"/>
    </location>
</feature>
<feature type="region of interest" description="Disordered" evidence="7">
    <location>
        <begin position="1147"/>
        <end position="1180"/>
    </location>
</feature>
<feature type="coiled-coil region" evidence="6">
    <location>
        <begin position="423"/>
        <end position="546"/>
    </location>
</feature>
<evidence type="ECO:0000313" key="10">
    <source>
        <dbReference type="Proteomes" id="UP000694580"/>
    </source>
</evidence>